<feature type="repeat" description="ANK" evidence="3">
    <location>
        <begin position="1115"/>
        <end position="1147"/>
    </location>
</feature>
<dbReference type="SMART" id="SM00248">
    <property type="entry name" value="ANK"/>
    <property type="match status" value="26"/>
</dbReference>
<dbReference type="PROSITE" id="PS50297">
    <property type="entry name" value="ANK_REP_REGION"/>
    <property type="match status" value="15"/>
</dbReference>
<feature type="repeat" description="ANK" evidence="3">
    <location>
        <begin position="534"/>
        <end position="566"/>
    </location>
</feature>
<dbReference type="PANTHER" id="PTHR24123">
    <property type="entry name" value="ANKYRIN REPEAT-CONTAINING"/>
    <property type="match status" value="1"/>
</dbReference>
<dbReference type="PROSITE" id="PS50088">
    <property type="entry name" value="ANK_REPEAT"/>
    <property type="match status" value="18"/>
</dbReference>
<feature type="repeat" description="ANK" evidence="3">
    <location>
        <begin position="1181"/>
        <end position="1213"/>
    </location>
</feature>
<feature type="repeat" description="ANK" evidence="3">
    <location>
        <begin position="1082"/>
        <end position="1114"/>
    </location>
</feature>
<feature type="repeat" description="ANK" evidence="3">
    <location>
        <begin position="575"/>
        <end position="607"/>
    </location>
</feature>
<organism evidence="5">
    <name type="scientific">Chromera velia CCMP2878</name>
    <dbReference type="NCBI Taxonomy" id="1169474"/>
    <lineage>
        <taxon>Eukaryota</taxon>
        <taxon>Sar</taxon>
        <taxon>Alveolata</taxon>
        <taxon>Colpodellida</taxon>
        <taxon>Chromeraceae</taxon>
        <taxon>Chromera</taxon>
    </lineage>
</organism>
<dbReference type="PhylomeDB" id="A0A0G4F844"/>
<dbReference type="Gene3D" id="1.25.40.20">
    <property type="entry name" value="Ankyrin repeat-containing domain"/>
    <property type="match status" value="6"/>
</dbReference>
<feature type="repeat" description="ANK" evidence="3">
    <location>
        <begin position="1148"/>
        <end position="1180"/>
    </location>
</feature>
<keyword evidence="2 3" id="KW-0040">ANK repeat</keyword>
<feature type="repeat" description="ANK" evidence="3">
    <location>
        <begin position="607"/>
        <end position="639"/>
    </location>
</feature>
<evidence type="ECO:0000256" key="2">
    <source>
        <dbReference type="ARBA" id="ARBA00023043"/>
    </source>
</evidence>
<evidence type="ECO:0000256" key="4">
    <source>
        <dbReference type="SAM" id="MobiDB-lite"/>
    </source>
</evidence>
<feature type="repeat" description="ANK" evidence="3">
    <location>
        <begin position="344"/>
        <end position="376"/>
    </location>
</feature>
<dbReference type="InterPro" id="IPR036770">
    <property type="entry name" value="Ankyrin_rpt-contain_sf"/>
</dbReference>
<name>A0A0G4F844_9ALVE</name>
<feature type="region of interest" description="Disordered" evidence="4">
    <location>
        <begin position="170"/>
        <end position="268"/>
    </location>
</feature>
<accession>A0A0G4F844</accession>
<evidence type="ECO:0000313" key="5">
    <source>
        <dbReference type="EMBL" id="CEM08139.1"/>
    </source>
</evidence>
<feature type="repeat" description="ANK" evidence="3">
    <location>
        <begin position="1016"/>
        <end position="1048"/>
    </location>
</feature>
<feature type="repeat" description="ANK" evidence="3">
    <location>
        <begin position="500"/>
        <end position="532"/>
    </location>
</feature>
<feature type="repeat" description="ANK" evidence="3">
    <location>
        <begin position="1049"/>
        <end position="1081"/>
    </location>
</feature>
<sequence>MCRYSIMKLAKGTGEAVGAEATEARGDIFTLPAMVVVVAVVALGVPCDNTCSVAIVRWGYVRTLAMHPILEALFSLSRRHILEITAIHLPEVQNKEADALCRASRPLFEQHILAKSFKDWLQQTITECCAEWVPLPSVRGDMFLFHLFYGTESEAPSEASLGVRSEEFKGGTAEVQGKCEEASDAGGKEEKREALRVEQRDRRKENSRVLGTGEEVYGESASDRQTVDGETRQSRDETCSSLKKREDSESHKEEETREEGEVRADQSEENVRALIDAAREGLLECVKEMIVQQKVRDLNAEIQCEKEDRKISALVAAAEGGHADVVRLLVESGTFTDIPGRTRRSPTALIAAAKGGHVEVVRILCESRADVNQMAKLGGWFDVNALMVAAEAGSIESTRLLLKAGARVNEPEPEQMRFKHPRDEERAVKTIPALVIAAERGHAEIVELLLIAGALPERKCWADSTALTAAVNGGHEKTIEVLLRHGADVIHVDQNSQRNTATTALISAAIRGDEKITETLIRAGASVDLPEYYSGETALMRAAEQGHLKVVQLLIRSGACVNRPKREENQDGYAAQRTPLMSAVQSGKIEILKALIEAGADVSEGCRGYDALDRAAGKGNLEMVDLLIKSGAQLNAPDACSRNRAHALSVASEGENIELDIEVLDRLLQWGARPFGDQSFEKALELQSASTYRENSSCEGGEGDVWGEEEECEEEDRTEEGEEEACAAQSEENVRALIDAAREGLLECVKEMIVQQKVKDLNSEIQCEEEGRKITALVAAAEGGHAGVVRLLVESGADVNWMHWGSGRMTALMHACQKGYLGVVEAILASDEVCLDAWGGRGGWEKVMTPLLFAADNGHVKIVDRLLHAGAALRPYGDNEDSDEEQPEPLSALFCAARNGNAEVVSRLLESDSCWVDSSSGWYGDTPLCVAAVNGHETVVRILIGAEANMERPMCKAAGHGCVEIVKVFLDSGAGIDNDGGEGPIALQEAATGGHVGVVDLLLESGAEVDQCSYFSEETALMLAAGGGHKEVVRRLLEANAAVDFRDEGGKTALARAADAKALEVVELLASYGACLDETDEEGWSPLLRSVERGQVQMVEGLVRLGSDVNQTFSSDWTPLILASKRGQLGLVEVLIHSGADLNAKDEEGLTALMRANEKGHVEVADLLVGSGASREEKDANGWTVLIRAIDKSHLEVVGLLLREGASPNGTEDDHLTPLMHAARVGTVEILDLLISAGGRVESVGEDDNSALVFAAHHGRVEAVVRLLRASGAAFSSSPDFSLSDSLKTELSNAMEAAEEGGHEEVMEILRGVVGGSGNDVQISAYDWELPQMQSWAPIKDMIRSGAVRLWPLTALQQLLKSGRKIPRRQDAEAVLKECGWLEESEMGMQAANLQRGLEETEFPSRSGLTVVCLSYGWLSKDHPDPDCFHLQQLCEGLSRQWWARGERAGQVAVFWDFLSLFQKPRDDTQDELFRDALSKLDLFYSSPHTRVCRSTGVPLDSLNPLPFVKRGWPTFETYVTAFKPPHLILQLQTGEQEVPPAEPHMHDPMSSDDDLGGSFGGSGCDSETDLDDARAEPGLLLQNKQQVLTPASPSDFNKILDTKTFTNGSDSAVVKDLYKGFVKRTAARVTSVAFPNRKLFRNRDAETLRGLLKFMREREEGISSEVRSVDLSKTAVGDKAVARLITELGFLKNLRSLKLSGCAVGEYTVWALRKTFEKGGMGALTYVDFGGCRSVGVECLADMILLCEQSQQRAKPRLTIILTGTQLMEMDSGTHIAPRLRETGVDIEWL</sequence>
<reference evidence="5" key="1">
    <citation type="submission" date="2014-11" db="EMBL/GenBank/DDBJ databases">
        <authorList>
            <person name="Otto D Thomas"/>
            <person name="Naeem Raeece"/>
        </authorList>
    </citation>
    <scope>NUCLEOTIDE SEQUENCE</scope>
</reference>
<dbReference type="SUPFAM" id="SSF52047">
    <property type="entry name" value="RNI-like"/>
    <property type="match status" value="1"/>
</dbReference>
<dbReference type="InterPro" id="IPR051165">
    <property type="entry name" value="Multifunctional_ANK_Repeat"/>
</dbReference>
<dbReference type="EMBL" id="CDMZ01000165">
    <property type="protein sequence ID" value="CEM08139.1"/>
    <property type="molecule type" value="Genomic_DNA"/>
</dbReference>
<proteinExistence type="predicted"/>
<dbReference type="InterPro" id="IPR032675">
    <property type="entry name" value="LRR_dom_sf"/>
</dbReference>
<dbReference type="InterPro" id="IPR002110">
    <property type="entry name" value="Ankyrin_rpt"/>
</dbReference>
<dbReference type="Pfam" id="PF12796">
    <property type="entry name" value="Ank_2"/>
    <property type="match status" value="8"/>
</dbReference>
<keyword evidence="1" id="KW-0677">Repeat</keyword>
<feature type="repeat" description="ANK" evidence="3">
    <location>
        <begin position="772"/>
        <end position="800"/>
    </location>
</feature>
<feature type="repeat" description="ANK" evidence="3">
    <location>
        <begin position="1214"/>
        <end position="1246"/>
    </location>
</feature>
<gene>
    <name evidence="5" type="ORF">Cvel_2886</name>
</gene>
<dbReference type="Gene3D" id="3.80.10.10">
    <property type="entry name" value="Ribonuclease Inhibitor"/>
    <property type="match status" value="1"/>
</dbReference>
<evidence type="ECO:0000256" key="1">
    <source>
        <dbReference type="ARBA" id="ARBA00022737"/>
    </source>
</evidence>
<feature type="repeat" description="ANK" evidence="3">
    <location>
        <begin position="982"/>
        <end position="1014"/>
    </location>
</feature>
<feature type="repeat" description="ANK" evidence="3">
    <location>
        <begin position="381"/>
        <end position="413"/>
    </location>
</feature>
<evidence type="ECO:0000256" key="3">
    <source>
        <dbReference type="PROSITE-ProRule" id="PRU00023"/>
    </source>
</evidence>
<dbReference type="PRINTS" id="PR01415">
    <property type="entry name" value="ANKYRIN"/>
</dbReference>
<protein>
    <submittedName>
        <fullName evidence="5">Uncharacterized protein</fullName>
    </submittedName>
</protein>
<dbReference type="PANTHER" id="PTHR24123:SF33">
    <property type="entry name" value="PROTEIN HOS4"/>
    <property type="match status" value="1"/>
</dbReference>
<dbReference type="VEuPathDB" id="CryptoDB:Cvel_2886"/>
<feature type="repeat" description="ANK" evidence="3">
    <location>
        <begin position="846"/>
        <end position="878"/>
    </location>
</feature>
<feature type="compositionally biased region" description="Basic and acidic residues" evidence="4">
    <location>
        <begin position="221"/>
        <end position="268"/>
    </location>
</feature>
<dbReference type="SUPFAM" id="SSF48403">
    <property type="entry name" value="Ankyrin repeat"/>
    <property type="match status" value="3"/>
</dbReference>
<feature type="repeat" description="ANK" evidence="3">
    <location>
        <begin position="462"/>
        <end position="494"/>
    </location>
</feature>
<feature type="compositionally biased region" description="Basic and acidic residues" evidence="4">
    <location>
        <begin position="177"/>
        <end position="207"/>
    </location>
</feature>
<feature type="repeat" description="ANK" evidence="3">
    <location>
        <begin position="923"/>
        <end position="951"/>
    </location>
</feature>